<keyword evidence="2" id="KW-1185">Reference proteome</keyword>
<dbReference type="Proteomes" id="UP001314170">
    <property type="component" value="Unassembled WGS sequence"/>
</dbReference>
<organism evidence="1 2">
    <name type="scientific">Dovyalis caffra</name>
    <dbReference type="NCBI Taxonomy" id="77055"/>
    <lineage>
        <taxon>Eukaryota</taxon>
        <taxon>Viridiplantae</taxon>
        <taxon>Streptophyta</taxon>
        <taxon>Embryophyta</taxon>
        <taxon>Tracheophyta</taxon>
        <taxon>Spermatophyta</taxon>
        <taxon>Magnoliopsida</taxon>
        <taxon>eudicotyledons</taxon>
        <taxon>Gunneridae</taxon>
        <taxon>Pentapetalae</taxon>
        <taxon>rosids</taxon>
        <taxon>fabids</taxon>
        <taxon>Malpighiales</taxon>
        <taxon>Salicaceae</taxon>
        <taxon>Flacourtieae</taxon>
        <taxon>Dovyalis</taxon>
    </lineage>
</organism>
<accession>A0AAV1SMN1</accession>
<proteinExistence type="predicted"/>
<comment type="caution">
    <text evidence="1">The sequence shown here is derived from an EMBL/GenBank/DDBJ whole genome shotgun (WGS) entry which is preliminary data.</text>
</comment>
<evidence type="ECO:0000313" key="1">
    <source>
        <dbReference type="EMBL" id="CAK7352578.1"/>
    </source>
</evidence>
<reference evidence="1 2" key="1">
    <citation type="submission" date="2024-01" db="EMBL/GenBank/DDBJ databases">
        <authorList>
            <person name="Waweru B."/>
        </authorList>
    </citation>
    <scope>NUCLEOTIDE SEQUENCE [LARGE SCALE GENOMIC DNA]</scope>
</reference>
<sequence length="59" mass="6619">MGAESLRLESVREENESDRVCSFVGFVGMLGRRLSRDFVRIKKKGKSKEAAKGDMELPS</sequence>
<dbReference type="AlphaFoldDB" id="A0AAV1SMN1"/>
<gene>
    <name evidence="1" type="ORF">DCAF_LOCUS24294</name>
</gene>
<evidence type="ECO:0000313" key="2">
    <source>
        <dbReference type="Proteomes" id="UP001314170"/>
    </source>
</evidence>
<protein>
    <submittedName>
        <fullName evidence="1">Uncharacterized protein</fullName>
    </submittedName>
</protein>
<name>A0AAV1SMN1_9ROSI</name>
<dbReference type="EMBL" id="CAWUPB010001194">
    <property type="protein sequence ID" value="CAK7352578.1"/>
    <property type="molecule type" value="Genomic_DNA"/>
</dbReference>